<comment type="caution">
    <text evidence="5">The sequence shown here is derived from an EMBL/GenBank/DDBJ whole genome shotgun (WGS) entry which is preliminary data.</text>
</comment>
<dbReference type="PANTHER" id="PTHR33164:SF43">
    <property type="entry name" value="HTH-TYPE TRANSCRIPTIONAL REPRESSOR YETL"/>
    <property type="match status" value="1"/>
</dbReference>
<evidence type="ECO:0000256" key="2">
    <source>
        <dbReference type="ARBA" id="ARBA00023125"/>
    </source>
</evidence>
<proteinExistence type="predicted"/>
<dbReference type="Gene3D" id="1.10.10.10">
    <property type="entry name" value="Winged helix-like DNA-binding domain superfamily/Winged helix DNA-binding domain"/>
    <property type="match status" value="1"/>
</dbReference>
<dbReference type="InterPro" id="IPR039422">
    <property type="entry name" value="MarR/SlyA-like"/>
</dbReference>
<organism evidence="5 6">
    <name type="scientific">Thermus composti</name>
    <dbReference type="NCBI Taxonomy" id="532059"/>
    <lineage>
        <taxon>Bacteria</taxon>
        <taxon>Thermotogati</taxon>
        <taxon>Deinococcota</taxon>
        <taxon>Deinococci</taxon>
        <taxon>Thermales</taxon>
        <taxon>Thermaceae</taxon>
        <taxon>Thermus</taxon>
    </lineage>
</organism>
<keyword evidence="1" id="KW-0805">Transcription regulation</keyword>
<protein>
    <submittedName>
        <fullName evidence="5">MarR family winged helix-turn-helix transcriptional regulator</fullName>
    </submittedName>
</protein>
<dbReference type="PANTHER" id="PTHR33164">
    <property type="entry name" value="TRANSCRIPTIONAL REGULATOR, MARR FAMILY"/>
    <property type="match status" value="1"/>
</dbReference>
<dbReference type="InterPro" id="IPR023187">
    <property type="entry name" value="Tscrpt_reg_MarR-type_CS"/>
</dbReference>
<sequence>MNGPPPPLVRELAELGYALMHALFQEAKEALGRQGLSLQRAHFLGLLAQGVDAPSRLAALLEASPSQVSHLVAALEREGLVERQVDPLDRRRFRLSLTAKGQEIQKRAQEVWFNAFAKRLARLSPEEVRAFRDILARLVGGAHG</sequence>
<name>A0ABV6Q3F7_9DEIN</name>
<dbReference type="InterPro" id="IPR036390">
    <property type="entry name" value="WH_DNA-bd_sf"/>
</dbReference>
<dbReference type="PRINTS" id="PR00598">
    <property type="entry name" value="HTHMARR"/>
</dbReference>
<reference evidence="5 6" key="1">
    <citation type="submission" date="2024-09" db="EMBL/GenBank/DDBJ databases">
        <authorList>
            <person name="Sun Q."/>
            <person name="Mori K."/>
        </authorList>
    </citation>
    <scope>NUCLEOTIDE SEQUENCE [LARGE SCALE GENOMIC DNA]</scope>
    <source>
        <strain evidence="5 6">NCAIM B.02340</strain>
    </source>
</reference>
<dbReference type="Proteomes" id="UP001589830">
    <property type="component" value="Unassembled WGS sequence"/>
</dbReference>
<dbReference type="EMBL" id="JBHLTW010000045">
    <property type="protein sequence ID" value="MFC0596641.1"/>
    <property type="molecule type" value="Genomic_DNA"/>
</dbReference>
<dbReference type="SMART" id="SM00347">
    <property type="entry name" value="HTH_MARR"/>
    <property type="match status" value="1"/>
</dbReference>
<accession>A0ABV6Q3F7</accession>
<dbReference type="SUPFAM" id="SSF46785">
    <property type="entry name" value="Winged helix' DNA-binding domain"/>
    <property type="match status" value="1"/>
</dbReference>
<dbReference type="PROSITE" id="PS01117">
    <property type="entry name" value="HTH_MARR_1"/>
    <property type="match status" value="1"/>
</dbReference>
<dbReference type="InterPro" id="IPR036388">
    <property type="entry name" value="WH-like_DNA-bd_sf"/>
</dbReference>
<dbReference type="RefSeq" id="WP_188846128.1">
    <property type="nucleotide sequence ID" value="NZ_BMPJ01000004.1"/>
</dbReference>
<dbReference type="Pfam" id="PF12802">
    <property type="entry name" value="MarR_2"/>
    <property type="match status" value="1"/>
</dbReference>
<evidence type="ECO:0000256" key="1">
    <source>
        <dbReference type="ARBA" id="ARBA00023015"/>
    </source>
</evidence>
<feature type="domain" description="HTH marR-type" evidence="4">
    <location>
        <begin position="5"/>
        <end position="140"/>
    </location>
</feature>
<dbReference type="PROSITE" id="PS50995">
    <property type="entry name" value="HTH_MARR_2"/>
    <property type="match status" value="1"/>
</dbReference>
<evidence type="ECO:0000313" key="5">
    <source>
        <dbReference type="EMBL" id="MFC0596641.1"/>
    </source>
</evidence>
<gene>
    <name evidence="5" type="ORF">ACFFFP_10785</name>
</gene>
<evidence type="ECO:0000259" key="4">
    <source>
        <dbReference type="PROSITE" id="PS50995"/>
    </source>
</evidence>
<keyword evidence="2" id="KW-0238">DNA-binding</keyword>
<evidence type="ECO:0000256" key="3">
    <source>
        <dbReference type="ARBA" id="ARBA00023163"/>
    </source>
</evidence>
<keyword evidence="6" id="KW-1185">Reference proteome</keyword>
<evidence type="ECO:0000313" key="6">
    <source>
        <dbReference type="Proteomes" id="UP001589830"/>
    </source>
</evidence>
<keyword evidence="3" id="KW-0804">Transcription</keyword>
<dbReference type="InterPro" id="IPR000835">
    <property type="entry name" value="HTH_MarR-typ"/>
</dbReference>